<dbReference type="Proteomes" id="UP000792457">
    <property type="component" value="Unassembled WGS sequence"/>
</dbReference>
<reference evidence="1" key="2">
    <citation type="submission" date="2017-10" db="EMBL/GenBank/DDBJ databases">
        <title>Ladona fulva Genome sequencing and assembly.</title>
        <authorList>
            <person name="Murali S."/>
            <person name="Richards S."/>
            <person name="Bandaranaike D."/>
            <person name="Bellair M."/>
            <person name="Blankenburg K."/>
            <person name="Chao H."/>
            <person name="Dinh H."/>
            <person name="Doddapaneni H."/>
            <person name="Dugan-Rocha S."/>
            <person name="Elkadiri S."/>
            <person name="Gnanaolivu R."/>
            <person name="Hernandez B."/>
            <person name="Skinner E."/>
            <person name="Javaid M."/>
            <person name="Lee S."/>
            <person name="Li M."/>
            <person name="Ming W."/>
            <person name="Munidasa M."/>
            <person name="Muniz J."/>
            <person name="Nguyen L."/>
            <person name="Hughes D."/>
            <person name="Osuji N."/>
            <person name="Pu L.-L."/>
            <person name="Puazo M."/>
            <person name="Qu C."/>
            <person name="Quiroz J."/>
            <person name="Raj R."/>
            <person name="Weissenberger G."/>
            <person name="Xin Y."/>
            <person name="Zou X."/>
            <person name="Han Y."/>
            <person name="Worley K."/>
            <person name="Muzny D."/>
            <person name="Gibbs R."/>
        </authorList>
    </citation>
    <scope>NUCLEOTIDE SEQUENCE</scope>
    <source>
        <strain evidence="1">Sampled in the wild</strain>
    </source>
</reference>
<evidence type="ECO:0008006" key="3">
    <source>
        <dbReference type="Google" id="ProtNLM"/>
    </source>
</evidence>
<evidence type="ECO:0000313" key="1">
    <source>
        <dbReference type="EMBL" id="KAG8240052.1"/>
    </source>
</evidence>
<name>A0A8K0PBC9_LADFU</name>
<dbReference type="AlphaFoldDB" id="A0A8K0PBC9"/>
<dbReference type="PANTHER" id="PTHR46060">
    <property type="entry name" value="MARINER MOS1 TRANSPOSASE-LIKE PROTEIN"/>
    <property type="match status" value="1"/>
</dbReference>
<dbReference type="OrthoDB" id="6118231at2759"/>
<evidence type="ECO:0000313" key="2">
    <source>
        <dbReference type="Proteomes" id="UP000792457"/>
    </source>
</evidence>
<sequence>MESSLEQRYAIKFCLKSNKSLVETHKLIVQAFQGQCSIIFTTFKHLRKARKRWSTGWTSTSRTNDNLAPVRDLLNSDRRLSVQMIAETINIPKTIVHELVTDKLDMRKVCQGGS</sequence>
<dbReference type="EMBL" id="KZ310886">
    <property type="protein sequence ID" value="KAG8240052.1"/>
    <property type="molecule type" value="Genomic_DNA"/>
</dbReference>
<dbReference type="InterPro" id="IPR052709">
    <property type="entry name" value="Transposase-MT_Hybrid"/>
</dbReference>
<comment type="caution">
    <text evidence="1">The sequence shown here is derived from an EMBL/GenBank/DDBJ whole genome shotgun (WGS) entry which is preliminary data.</text>
</comment>
<proteinExistence type="predicted"/>
<accession>A0A8K0PBC9</accession>
<dbReference type="PANTHER" id="PTHR46060:SF1">
    <property type="entry name" value="MARINER MOS1 TRANSPOSASE-LIKE PROTEIN"/>
    <property type="match status" value="1"/>
</dbReference>
<organism evidence="1 2">
    <name type="scientific">Ladona fulva</name>
    <name type="common">Scarce chaser dragonfly</name>
    <name type="synonym">Libellula fulva</name>
    <dbReference type="NCBI Taxonomy" id="123851"/>
    <lineage>
        <taxon>Eukaryota</taxon>
        <taxon>Metazoa</taxon>
        <taxon>Ecdysozoa</taxon>
        <taxon>Arthropoda</taxon>
        <taxon>Hexapoda</taxon>
        <taxon>Insecta</taxon>
        <taxon>Pterygota</taxon>
        <taxon>Palaeoptera</taxon>
        <taxon>Odonata</taxon>
        <taxon>Epiprocta</taxon>
        <taxon>Anisoptera</taxon>
        <taxon>Libelluloidea</taxon>
        <taxon>Libellulidae</taxon>
        <taxon>Ladona</taxon>
    </lineage>
</organism>
<gene>
    <name evidence="1" type="ORF">J437_LFUL019551</name>
</gene>
<reference evidence="1" key="1">
    <citation type="submission" date="2013-04" db="EMBL/GenBank/DDBJ databases">
        <authorList>
            <person name="Qu J."/>
            <person name="Murali S.C."/>
            <person name="Bandaranaike D."/>
            <person name="Bellair M."/>
            <person name="Blankenburg K."/>
            <person name="Chao H."/>
            <person name="Dinh H."/>
            <person name="Doddapaneni H."/>
            <person name="Downs B."/>
            <person name="Dugan-Rocha S."/>
            <person name="Elkadiri S."/>
            <person name="Gnanaolivu R.D."/>
            <person name="Hernandez B."/>
            <person name="Javaid M."/>
            <person name="Jayaseelan J.C."/>
            <person name="Lee S."/>
            <person name="Li M."/>
            <person name="Ming W."/>
            <person name="Munidasa M."/>
            <person name="Muniz J."/>
            <person name="Nguyen L."/>
            <person name="Ongeri F."/>
            <person name="Osuji N."/>
            <person name="Pu L.-L."/>
            <person name="Puazo M."/>
            <person name="Qu C."/>
            <person name="Quiroz J."/>
            <person name="Raj R."/>
            <person name="Weissenberger G."/>
            <person name="Xin Y."/>
            <person name="Zou X."/>
            <person name="Han Y."/>
            <person name="Richards S."/>
            <person name="Worley K."/>
            <person name="Muzny D."/>
            <person name="Gibbs R."/>
        </authorList>
    </citation>
    <scope>NUCLEOTIDE SEQUENCE</scope>
    <source>
        <strain evidence="1">Sampled in the wild</strain>
    </source>
</reference>
<protein>
    <recommendedName>
        <fullName evidence="3">Mos1 transposase HTH domain-containing protein</fullName>
    </recommendedName>
</protein>
<keyword evidence="2" id="KW-1185">Reference proteome</keyword>